<reference evidence="2" key="2">
    <citation type="submission" date="2025-09" db="UniProtKB">
        <authorList>
            <consortium name="Ensembl"/>
        </authorList>
    </citation>
    <scope>IDENTIFICATION</scope>
</reference>
<name>A0A8C8VG59_9SAUR</name>
<accession>A0A8C8VG59</accession>
<evidence type="ECO:0000256" key="1">
    <source>
        <dbReference type="SAM" id="MobiDB-lite"/>
    </source>
</evidence>
<keyword evidence="3" id="KW-1185">Reference proteome</keyword>
<sequence>ITIEASFRALEAFISPSADPVKQAQHPGEETNTHGCSTCSRFLWVLVETVAQKPKQRSQEGPIKPESTAVQEGYA</sequence>
<feature type="region of interest" description="Disordered" evidence="1">
    <location>
        <begin position="53"/>
        <end position="75"/>
    </location>
</feature>
<proteinExistence type="predicted"/>
<organism evidence="2 3">
    <name type="scientific">Pelusios castaneus</name>
    <name type="common">West African mud turtle</name>
    <dbReference type="NCBI Taxonomy" id="367368"/>
    <lineage>
        <taxon>Eukaryota</taxon>
        <taxon>Metazoa</taxon>
        <taxon>Chordata</taxon>
        <taxon>Craniata</taxon>
        <taxon>Vertebrata</taxon>
        <taxon>Euteleostomi</taxon>
        <taxon>Archelosauria</taxon>
        <taxon>Testudinata</taxon>
        <taxon>Testudines</taxon>
        <taxon>Pleurodira</taxon>
        <taxon>Pelomedusidae</taxon>
        <taxon>Pelusios</taxon>
    </lineage>
</organism>
<dbReference type="Ensembl" id="ENSPCET00000005892.1">
    <property type="protein sequence ID" value="ENSPCEP00000005682.1"/>
    <property type="gene ID" value="ENSPCEG00000004629.1"/>
</dbReference>
<evidence type="ECO:0000313" key="3">
    <source>
        <dbReference type="Proteomes" id="UP000694393"/>
    </source>
</evidence>
<evidence type="ECO:0000313" key="2">
    <source>
        <dbReference type="Ensembl" id="ENSPCEP00000005682.1"/>
    </source>
</evidence>
<protein>
    <submittedName>
        <fullName evidence="2">Uncharacterized protein</fullName>
    </submittedName>
</protein>
<dbReference type="Proteomes" id="UP000694393">
    <property type="component" value="Unplaced"/>
</dbReference>
<reference evidence="2" key="1">
    <citation type="submission" date="2025-08" db="UniProtKB">
        <authorList>
            <consortium name="Ensembl"/>
        </authorList>
    </citation>
    <scope>IDENTIFICATION</scope>
</reference>
<dbReference type="AlphaFoldDB" id="A0A8C8VG59"/>